<keyword evidence="1" id="KW-0540">Nuclease</keyword>
<evidence type="ECO:0000313" key="2">
    <source>
        <dbReference type="Proteomes" id="UP000481421"/>
    </source>
</evidence>
<dbReference type="Proteomes" id="UP000481421">
    <property type="component" value="Unassembled WGS sequence"/>
</dbReference>
<dbReference type="AlphaFoldDB" id="A0A6B3RQJ5"/>
<organism evidence="1 2">
    <name type="scientific">Pseudotabrizicola algicola</name>
    <dbReference type="NCBI Taxonomy" id="2709381"/>
    <lineage>
        <taxon>Bacteria</taxon>
        <taxon>Pseudomonadati</taxon>
        <taxon>Pseudomonadota</taxon>
        <taxon>Alphaproteobacteria</taxon>
        <taxon>Rhodobacterales</taxon>
        <taxon>Paracoccaceae</taxon>
        <taxon>Pseudotabrizicola</taxon>
    </lineage>
</organism>
<proteinExistence type="predicted"/>
<dbReference type="RefSeq" id="WP_164615054.1">
    <property type="nucleotide sequence ID" value="NZ_JAAIKE010000011.1"/>
</dbReference>
<keyword evidence="1" id="KW-0378">Hydrolase</keyword>
<dbReference type="GO" id="GO:0004519">
    <property type="term" value="F:endonuclease activity"/>
    <property type="evidence" value="ECO:0007669"/>
    <property type="project" value="UniProtKB-KW"/>
</dbReference>
<keyword evidence="2" id="KW-1185">Reference proteome</keyword>
<comment type="caution">
    <text evidence="1">The sequence shown here is derived from an EMBL/GenBank/DDBJ whole genome shotgun (WGS) entry which is preliminary data.</text>
</comment>
<sequence length="288" mass="31834">MAKRQELDKAEQTAQKIEELRQAVLQGGISSVTRGKLLTSISLMKDSLDALSREIDPVRMPDSFFDPTEPRLIGHFVALALIAQERQALKDLTKFYGAGVYAIYYTGDADLYAPISRTETPIYVGKADPNANAKTLIEQGTKLADRLNEHRKSIGKASTTLDIADFECRALAVQSGYQAAAESHLIRLFKPIWNNETRILFGIGKHGDSAETRANNKSPWDTLHPGRKWADANTEAKTADEIRAEVAKHFAEATIFKRTEDVFAAFAAGIRRADQLGADPEDEVLSED</sequence>
<dbReference type="Pfam" id="PF09517">
    <property type="entry name" value="RE_Eco29kI"/>
    <property type="match status" value="1"/>
</dbReference>
<protein>
    <submittedName>
        <fullName evidence="1">Eco29kI family restriction endonuclease</fullName>
    </submittedName>
</protein>
<gene>
    <name evidence="1" type="ORF">G3572_19535</name>
</gene>
<dbReference type="InterPro" id="IPR018575">
    <property type="entry name" value="Restrct_endonuc_II_Eco29kI"/>
</dbReference>
<keyword evidence="1" id="KW-0255">Endonuclease</keyword>
<reference evidence="1 2" key="1">
    <citation type="submission" date="2020-02" db="EMBL/GenBank/DDBJ databases">
        <title>Rhodobacter algicola sp. nov., isolated from microalga culture.</title>
        <authorList>
            <person name="Park C.-Y."/>
        </authorList>
    </citation>
    <scope>NUCLEOTIDE SEQUENCE [LARGE SCALE GENOMIC DNA]</scope>
    <source>
        <strain evidence="1 2">ETT8</strain>
    </source>
</reference>
<dbReference type="EMBL" id="JAAIKE010000011">
    <property type="protein sequence ID" value="NEX48404.1"/>
    <property type="molecule type" value="Genomic_DNA"/>
</dbReference>
<evidence type="ECO:0000313" key="1">
    <source>
        <dbReference type="EMBL" id="NEX48404.1"/>
    </source>
</evidence>
<name>A0A6B3RQJ5_9RHOB</name>
<accession>A0A6B3RQJ5</accession>